<evidence type="ECO:0000313" key="2">
    <source>
        <dbReference type="EMBL" id="SFF82956.1"/>
    </source>
</evidence>
<reference evidence="2 3" key="1">
    <citation type="submission" date="2016-10" db="EMBL/GenBank/DDBJ databases">
        <authorList>
            <person name="de Groot N.N."/>
        </authorList>
    </citation>
    <scope>NUCLEOTIDE SEQUENCE [LARGE SCALE GENOMIC DNA]</scope>
    <source>
        <strain evidence="2 3">CPCC 202808</strain>
    </source>
</reference>
<organism evidence="2 3">
    <name type="scientific">Actinopolymorpha cephalotaxi</name>
    <dbReference type="NCBI Taxonomy" id="504797"/>
    <lineage>
        <taxon>Bacteria</taxon>
        <taxon>Bacillati</taxon>
        <taxon>Actinomycetota</taxon>
        <taxon>Actinomycetes</taxon>
        <taxon>Propionibacteriales</taxon>
        <taxon>Actinopolymorphaceae</taxon>
        <taxon>Actinopolymorpha</taxon>
    </lineage>
</organism>
<gene>
    <name evidence="2" type="ORF">SAMN05421678_102319</name>
</gene>
<evidence type="ECO:0000313" key="3">
    <source>
        <dbReference type="Proteomes" id="UP000199052"/>
    </source>
</evidence>
<accession>A0A1I2M0N9</accession>
<proteinExistence type="predicted"/>
<feature type="compositionally biased region" description="Basic and acidic residues" evidence="1">
    <location>
        <begin position="48"/>
        <end position="81"/>
    </location>
</feature>
<feature type="compositionally biased region" description="Basic and acidic residues" evidence="1">
    <location>
        <begin position="27"/>
        <end position="39"/>
    </location>
</feature>
<dbReference type="EMBL" id="FOOI01000002">
    <property type="protein sequence ID" value="SFF82956.1"/>
    <property type="molecule type" value="Genomic_DNA"/>
</dbReference>
<feature type="region of interest" description="Disordered" evidence="1">
    <location>
        <begin position="1"/>
        <end position="81"/>
    </location>
</feature>
<protein>
    <submittedName>
        <fullName evidence="2">Uncharacterized protein</fullName>
    </submittedName>
</protein>
<dbReference type="Proteomes" id="UP000199052">
    <property type="component" value="Unassembled WGS sequence"/>
</dbReference>
<dbReference type="AlphaFoldDB" id="A0A1I2M0N9"/>
<evidence type="ECO:0000256" key="1">
    <source>
        <dbReference type="SAM" id="MobiDB-lite"/>
    </source>
</evidence>
<dbReference type="STRING" id="504797.SAMN05421678_102319"/>
<name>A0A1I2M0N9_9ACTN</name>
<sequence>MGAAWDARVGADHPPPRRRGIIEDMDEPKRPSRTDRRADAIGPLLPDRAGEDDPERWGDRDGSEDDADRRLRDEVPPHHGQ</sequence>